<protein>
    <submittedName>
        <fullName evidence="1 3">Uncharacterized protein</fullName>
    </submittedName>
</protein>
<sequence>MKISTNIFLLLHKTLHRSNTTNNNPNHYKQHINHQIKTNIAKIDTIIKSFLLSPSPSQDLAAIESMPLALENVVNVVFYGSNDMAAEDAEVQLELCRKFEGFLVSFPDLADEF</sequence>
<accession>A0A072TZV8</accession>
<dbReference type="Proteomes" id="UP000002051">
    <property type="component" value="Unassembled WGS sequence"/>
</dbReference>
<evidence type="ECO:0000313" key="2">
    <source>
        <dbReference type="EMBL" id="RHN46146.1"/>
    </source>
</evidence>
<keyword evidence="4" id="KW-1185">Reference proteome</keyword>
<evidence type="ECO:0000313" key="4">
    <source>
        <dbReference type="Proteomes" id="UP000002051"/>
    </source>
</evidence>
<gene>
    <name evidence="3" type="primary">25498519</name>
    <name evidence="1" type="ordered locus">MTR_7g062520</name>
    <name evidence="2" type="ORF">MtrunA17_Chr7g0239051</name>
</gene>
<reference evidence="1 4" key="2">
    <citation type="journal article" date="2014" name="BMC Genomics">
        <title>An improved genome release (version Mt4.0) for the model legume Medicago truncatula.</title>
        <authorList>
            <person name="Tang H."/>
            <person name="Krishnakumar V."/>
            <person name="Bidwell S."/>
            <person name="Rosen B."/>
            <person name="Chan A."/>
            <person name="Zhou S."/>
            <person name="Gentzbittel L."/>
            <person name="Childs K.L."/>
            <person name="Yandell M."/>
            <person name="Gundlach H."/>
            <person name="Mayer K.F."/>
            <person name="Schwartz D.C."/>
            <person name="Town C.D."/>
        </authorList>
    </citation>
    <scope>GENOME REANNOTATION</scope>
    <source>
        <strain evidence="1">A17</strain>
        <strain evidence="3 4">cv. Jemalong A17</strain>
    </source>
</reference>
<dbReference type="EMBL" id="CM001223">
    <property type="protein sequence ID" value="KEH22927.1"/>
    <property type="molecule type" value="Genomic_DNA"/>
</dbReference>
<dbReference type="STRING" id="3880.A0A072TZV8"/>
<dbReference type="OrthoDB" id="2215036at2759"/>
<dbReference type="Proteomes" id="UP000265566">
    <property type="component" value="Chromosome 7"/>
</dbReference>
<reference evidence="1 4" key="1">
    <citation type="journal article" date="2011" name="Nature">
        <title>The Medicago genome provides insight into the evolution of rhizobial symbioses.</title>
        <authorList>
            <person name="Young N.D."/>
            <person name="Debelle F."/>
            <person name="Oldroyd G.E."/>
            <person name="Geurts R."/>
            <person name="Cannon S.B."/>
            <person name="Udvardi M.K."/>
            <person name="Benedito V.A."/>
            <person name="Mayer K.F."/>
            <person name="Gouzy J."/>
            <person name="Schoof H."/>
            <person name="Van de Peer Y."/>
            <person name="Proost S."/>
            <person name="Cook D.R."/>
            <person name="Meyers B.C."/>
            <person name="Spannagl M."/>
            <person name="Cheung F."/>
            <person name="De Mita S."/>
            <person name="Krishnakumar V."/>
            <person name="Gundlach H."/>
            <person name="Zhou S."/>
            <person name="Mudge J."/>
            <person name="Bharti A.K."/>
            <person name="Murray J.D."/>
            <person name="Naoumkina M.A."/>
            <person name="Rosen B."/>
            <person name="Silverstein K.A."/>
            <person name="Tang H."/>
            <person name="Rombauts S."/>
            <person name="Zhao P.X."/>
            <person name="Zhou P."/>
            <person name="Barbe V."/>
            <person name="Bardou P."/>
            <person name="Bechner M."/>
            <person name="Bellec A."/>
            <person name="Berger A."/>
            <person name="Berges H."/>
            <person name="Bidwell S."/>
            <person name="Bisseling T."/>
            <person name="Choisne N."/>
            <person name="Couloux A."/>
            <person name="Denny R."/>
            <person name="Deshpande S."/>
            <person name="Dai X."/>
            <person name="Doyle J.J."/>
            <person name="Dudez A.M."/>
            <person name="Farmer A.D."/>
            <person name="Fouteau S."/>
            <person name="Franken C."/>
            <person name="Gibelin C."/>
            <person name="Gish J."/>
            <person name="Goldstein S."/>
            <person name="Gonzalez A.J."/>
            <person name="Green P.J."/>
            <person name="Hallab A."/>
            <person name="Hartog M."/>
            <person name="Hua A."/>
            <person name="Humphray S.J."/>
            <person name="Jeong D.H."/>
            <person name="Jing Y."/>
            <person name="Jocker A."/>
            <person name="Kenton S.M."/>
            <person name="Kim D.J."/>
            <person name="Klee K."/>
            <person name="Lai H."/>
            <person name="Lang C."/>
            <person name="Lin S."/>
            <person name="Macmil S.L."/>
            <person name="Magdelenat G."/>
            <person name="Matthews L."/>
            <person name="McCorrison J."/>
            <person name="Monaghan E.L."/>
            <person name="Mun J.H."/>
            <person name="Najar F.Z."/>
            <person name="Nicholson C."/>
            <person name="Noirot C."/>
            <person name="O'Bleness M."/>
            <person name="Paule C.R."/>
            <person name="Poulain J."/>
            <person name="Prion F."/>
            <person name="Qin B."/>
            <person name="Qu C."/>
            <person name="Retzel E.F."/>
            <person name="Riddle C."/>
            <person name="Sallet E."/>
            <person name="Samain S."/>
            <person name="Samson N."/>
            <person name="Sanders I."/>
            <person name="Saurat O."/>
            <person name="Scarpelli C."/>
            <person name="Schiex T."/>
            <person name="Segurens B."/>
            <person name="Severin A.J."/>
            <person name="Sherrier D.J."/>
            <person name="Shi R."/>
            <person name="Sims S."/>
            <person name="Singer S.R."/>
            <person name="Sinharoy S."/>
            <person name="Sterck L."/>
            <person name="Viollet A."/>
            <person name="Wang B.B."/>
            <person name="Wang K."/>
            <person name="Wang M."/>
            <person name="Wang X."/>
            <person name="Warfsmann J."/>
            <person name="Weissenbach J."/>
            <person name="White D.D."/>
            <person name="White J.D."/>
            <person name="Wiley G.B."/>
            <person name="Wincker P."/>
            <person name="Xing Y."/>
            <person name="Yang L."/>
            <person name="Yao Z."/>
            <person name="Ying F."/>
            <person name="Zhai J."/>
            <person name="Zhou L."/>
            <person name="Zuber A."/>
            <person name="Denarie J."/>
            <person name="Dixon R.A."/>
            <person name="May G.D."/>
            <person name="Schwartz D.C."/>
            <person name="Rogers J."/>
            <person name="Quetier F."/>
            <person name="Town C.D."/>
            <person name="Roe B.A."/>
        </authorList>
    </citation>
    <scope>NUCLEOTIDE SEQUENCE [LARGE SCALE GENOMIC DNA]</scope>
    <source>
        <strain evidence="1">A17</strain>
        <strain evidence="3 4">cv. Jemalong A17</strain>
    </source>
</reference>
<dbReference type="EnsemblPlants" id="KEH22927">
    <property type="protein sequence ID" value="KEH22927"/>
    <property type="gene ID" value="MTR_7g062520"/>
</dbReference>
<name>A0A072TZV8_MEDTR</name>
<evidence type="ECO:0000313" key="1">
    <source>
        <dbReference type="EMBL" id="KEH22927.1"/>
    </source>
</evidence>
<evidence type="ECO:0000313" key="3">
    <source>
        <dbReference type="EnsemblPlants" id="KEH22927"/>
    </source>
</evidence>
<dbReference type="HOGENOM" id="CLU_2137226_0_0_1"/>
<organism evidence="1 4">
    <name type="scientific">Medicago truncatula</name>
    <name type="common">Barrel medic</name>
    <name type="synonym">Medicago tribuloides</name>
    <dbReference type="NCBI Taxonomy" id="3880"/>
    <lineage>
        <taxon>Eukaryota</taxon>
        <taxon>Viridiplantae</taxon>
        <taxon>Streptophyta</taxon>
        <taxon>Embryophyta</taxon>
        <taxon>Tracheophyta</taxon>
        <taxon>Spermatophyta</taxon>
        <taxon>Magnoliopsida</taxon>
        <taxon>eudicotyledons</taxon>
        <taxon>Gunneridae</taxon>
        <taxon>Pentapetalae</taxon>
        <taxon>rosids</taxon>
        <taxon>fabids</taxon>
        <taxon>Fabales</taxon>
        <taxon>Fabaceae</taxon>
        <taxon>Papilionoideae</taxon>
        <taxon>50 kb inversion clade</taxon>
        <taxon>NPAAA clade</taxon>
        <taxon>Hologalegina</taxon>
        <taxon>IRL clade</taxon>
        <taxon>Trifolieae</taxon>
        <taxon>Medicago</taxon>
    </lineage>
</organism>
<reference evidence="3" key="3">
    <citation type="submission" date="2015-04" db="UniProtKB">
        <authorList>
            <consortium name="EnsemblPlants"/>
        </authorList>
    </citation>
    <scope>IDENTIFICATION</scope>
    <source>
        <strain evidence="3">cv. Jemalong A17</strain>
    </source>
</reference>
<dbReference type="KEGG" id="mtr:25498519"/>
<proteinExistence type="predicted"/>
<dbReference type="AlphaFoldDB" id="A0A072TZV8"/>
<dbReference type="Gramene" id="rna40589">
    <property type="protein sequence ID" value="RHN46146.1"/>
    <property type="gene ID" value="gene40589"/>
</dbReference>
<dbReference type="EMBL" id="PSQE01000007">
    <property type="protein sequence ID" value="RHN46146.1"/>
    <property type="molecule type" value="Genomic_DNA"/>
</dbReference>
<reference evidence="2" key="4">
    <citation type="journal article" date="2018" name="Nat. Plants">
        <title>Whole-genome landscape of Medicago truncatula symbiotic genes.</title>
        <authorList>
            <person name="Pecrix Y."/>
            <person name="Gamas P."/>
            <person name="Carrere S."/>
        </authorList>
    </citation>
    <scope>NUCLEOTIDE SEQUENCE</scope>
    <source>
        <tissue evidence="2">Leaves</tissue>
    </source>
</reference>